<dbReference type="eggNOG" id="COG0526">
    <property type="taxonomic scope" value="Bacteria"/>
</dbReference>
<evidence type="ECO:0000256" key="1">
    <source>
        <dbReference type="SAM" id="SignalP"/>
    </source>
</evidence>
<keyword evidence="1" id="KW-0732">Signal</keyword>
<organism evidence="3 4">
    <name type="scientific">Sphingobacterium deserti</name>
    <dbReference type="NCBI Taxonomy" id="1229276"/>
    <lineage>
        <taxon>Bacteria</taxon>
        <taxon>Pseudomonadati</taxon>
        <taxon>Bacteroidota</taxon>
        <taxon>Sphingobacteriia</taxon>
        <taxon>Sphingobacteriales</taxon>
        <taxon>Sphingobacteriaceae</taxon>
        <taxon>Sphingobacterium</taxon>
    </lineage>
</organism>
<dbReference type="InterPro" id="IPR013766">
    <property type="entry name" value="Thioredoxin_domain"/>
</dbReference>
<dbReference type="Gene3D" id="3.40.30.10">
    <property type="entry name" value="Glutaredoxin"/>
    <property type="match status" value="1"/>
</dbReference>
<name>A0A0B8T308_9SPHI</name>
<evidence type="ECO:0000259" key="2">
    <source>
        <dbReference type="PROSITE" id="PS51352"/>
    </source>
</evidence>
<dbReference type="Pfam" id="PF08534">
    <property type="entry name" value="Redoxin"/>
    <property type="match status" value="1"/>
</dbReference>
<protein>
    <submittedName>
        <fullName evidence="3">Alkyl hydroperoxide reductase/thiol specific antioxidant/Mal allergen</fullName>
    </submittedName>
</protein>
<dbReference type="InterPro" id="IPR050553">
    <property type="entry name" value="Thioredoxin_ResA/DsbE_sf"/>
</dbReference>
<comment type="caution">
    <text evidence="3">The sequence shown here is derived from an EMBL/GenBank/DDBJ whole genome shotgun (WGS) entry which is preliminary data.</text>
</comment>
<dbReference type="OrthoDB" id="750178at2"/>
<dbReference type="Proteomes" id="UP000031802">
    <property type="component" value="Unassembled WGS sequence"/>
</dbReference>
<dbReference type="PATRIC" id="fig|1229276.3.peg.2959"/>
<keyword evidence="4" id="KW-1185">Reference proteome</keyword>
<dbReference type="RefSeq" id="WP_037500850.1">
    <property type="nucleotide sequence ID" value="NZ_JJMU01000053.1"/>
</dbReference>
<dbReference type="EMBL" id="JJMU01000053">
    <property type="protein sequence ID" value="KGE13333.1"/>
    <property type="molecule type" value="Genomic_DNA"/>
</dbReference>
<evidence type="ECO:0000313" key="3">
    <source>
        <dbReference type="EMBL" id="KGE13333.1"/>
    </source>
</evidence>
<dbReference type="CDD" id="cd02966">
    <property type="entry name" value="TlpA_like_family"/>
    <property type="match status" value="1"/>
</dbReference>
<feature type="chain" id="PRO_5002124406" evidence="1">
    <location>
        <begin position="24"/>
        <end position="398"/>
    </location>
</feature>
<dbReference type="PANTHER" id="PTHR42852">
    <property type="entry name" value="THIOL:DISULFIDE INTERCHANGE PROTEIN DSBE"/>
    <property type="match status" value="1"/>
</dbReference>
<feature type="domain" description="Thioredoxin" evidence="2">
    <location>
        <begin position="264"/>
        <end position="398"/>
    </location>
</feature>
<dbReference type="PANTHER" id="PTHR42852:SF13">
    <property type="entry name" value="PROTEIN DIPZ"/>
    <property type="match status" value="1"/>
</dbReference>
<reference evidence="3 4" key="2">
    <citation type="journal article" date="2015" name="PLoS ONE">
        <title>Whole-Genome Optical Mapping and Finished Genome Sequence of Sphingobacterium deserti sp. nov., a New Species Isolated from the Western Desert of China.</title>
        <authorList>
            <person name="Teng C."/>
            <person name="Zhou Z."/>
            <person name="Molnar I."/>
            <person name="Li X."/>
            <person name="Tang R."/>
            <person name="Chen M."/>
            <person name="Wang L."/>
            <person name="Su S."/>
            <person name="Zhang W."/>
            <person name="Lin M."/>
        </authorList>
    </citation>
    <scope>NUCLEOTIDE SEQUENCE [LARGE SCALE GENOMIC DNA]</scope>
    <source>
        <strain evidence="4">ACCC05744</strain>
    </source>
</reference>
<accession>A0A0B8T308</accession>
<dbReference type="InterPro" id="IPR013740">
    <property type="entry name" value="Redoxin"/>
</dbReference>
<reference evidence="4" key="1">
    <citation type="submission" date="2014-04" db="EMBL/GenBank/DDBJ databases">
        <title>Whole-Genome optical mapping and complete genome sequence of Sphingobacterium deserti sp. nov., a new spaces isolated from desert in the west of China.</title>
        <authorList>
            <person name="Teng C."/>
            <person name="Zhou Z."/>
            <person name="Li X."/>
            <person name="Chen M."/>
            <person name="Lin M."/>
            <person name="Wang L."/>
            <person name="Su S."/>
            <person name="Zhang C."/>
            <person name="Zhang W."/>
        </authorList>
    </citation>
    <scope>NUCLEOTIDE SEQUENCE [LARGE SCALE GENOMIC DNA]</scope>
    <source>
        <strain evidence="4">ACCC05744</strain>
    </source>
</reference>
<sequence length="398" mass="46002">MKILSQFTFFLAVFSLICSPSYAQDSLEINVTIFFYGIEEPLDTLFLSDHPNTSGEKFSKIKIPTNKDGSFNFKGHIAYPRELVLANRKSVISFFVDTAPVSVFVASNDLTKSLISGSWQEEILQRFTHDRQNASRYQEDLYQIYDTKLGNKPLEEYSSEHKKKLNRQIDSLLGREKKAVLIDAYSKMYRAYPEQMFLKYVRLYPGSYASALALDSYSITRENLDDMIEHKHEIVSGATHFSNDMLRNPVVNQYIRTVNSMGKHKVGDLFPNISLEDTSGIVHSVSEKLKHSEYLLVDFWASWCGPCIQKMNEIRDYYPSMDRKRFEVLTISIDKERDAWLRAIGEHRYPWVEVWSSPQGPQLSDFFIPTIPLNYLLGEDGRIVKINASIDELKDFLK</sequence>
<dbReference type="PROSITE" id="PS51352">
    <property type="entry name" value="THIOREDOXIN_2"/>
    <property type="match status" value="1"/>
</dbReference>
<feature type="signal peptide" evidence="1">
    <location>
        <begin position="1"/>
        <end position="23"/>
    </location>
</feature>
<dbReference type="InterPro" id="IPR036249">
    <property type="entry name" value="Thioredoxin-like_sf"/>
</dbReference>
<gene>
    <name evidence="3" type="ORF">DI53_2864</name>
</gene>
<dbReference type="SUPFAM" id="SSF52833">
    <property type="entry name" value="Thioredoxin-like"/>
    <property type="match status" value="1"/>
</dbReference>
<dbReference type="AlphaFoldDB" id="A0A0B8T308"/>
<proteinExistence type="predicted"/>
<evidence type="ECO:0000313" key="4">
    <source>
        <dbReference type="Proteomes" id="UP000031802"/>
    </source>
</evidence>
<dbReference type="STRING" id="1229276.DI53_2864"/>